<organism evidence="1 2">
    <name type="scientific">Streptomyces polyrhachis</name>
    <dbReference type="NCBI Taxonomy" id="1282885"/>
    <lineage>
        <taxon>Bacteria</taxon>
        <taxon>Bacillati</taxon>
        <taxon>Actinomycetota</taxon>
        <taxon>Actinomycetes</taxon>
        <taxon>Kitasatosporales</taxon>
        <taxon>Streptomycetaceae</taxon>
        <taxon>Streptomyces</taxon>
    </lineage>
</organism>
<gene>
    <name evidence="1" type="ORF">ACFQLX_11195</name>
</gene>
<dbReference type="EMBL" id="JBHSZO010000014">
    <property type="protein sequence ID" value="MFC7218729.1"/>
    <property type="molecule type" value="Genomic_DNA"/>
</dbReference>
<dbReference type="PANTHER" id="PTHR43649:SF30">
    <property type="entry name" value="ABC TRANSPORTER SUBSTRATE-BINDING PROTEIN"/>
    <property type="match status" value="1"/>
</dbReference>
<dbReference type="InterPro" id="IPR006059">
    <property type="entry name" value="SBP"/>
</dbReference>
<reference evidence="2" key="1">
    <citation type="journal article" date="2019" name="Int. J. Syst. Evol. Microbiol.">
        <title>The Global Catalogue of Microorganisms (GCM) 10K type strain sequencing project: providing services to taxonomists for standard genome sequencing and annotation.</title>
        <authorList>
            <consortium name="The Broad Institute Genomics Platform"/>
            <consortium name="The Broad Institute Genome Sequencing Center for Infectious Disease"/>
            <person name="Wu L."/>
            <person name="Ma J."/>
        </authorList>
    </citation>
    <scope>NUCLEOTIDE SEQUENCE [LARGE SCALE GENOMIC DNA]</scope>
    <source>
        <strain evidence="2">CGMCC 1.13681</strain>
    </source>
</reference>
<dbReference type="SUPFAM" id="SSF53850">
    <property type="entry name" value="Periplasmic binding protein-like II"/>
    <property type="match status" value="1"/>
</dbReference>
<dbReference type="Proteomes" id="UP001596413">
    <property type="component" value="Unassembled WGS sequence"/>
</dbReference>
<accession>A0ABW2GI62</accession>
<protein>
    <submittedName>
        <fullName evidence="1">Extracellular solute-binding protein</fullName>
    </submittedName>
</protein>
<dbReference type="InterPro" id="IPR050490">
    <property type="entry name" value="Bact_solute-bd_prot1"/>
</dbReference>
<sequence>MGGISLTGCGAASGDDGGDVVLRLVAAEYGKPGGKTGSKHYWEELADSFTESHPGTRIEVKVVDWKYVDAEVKRMVDAGNPPDLAQTGSYADYADAGLLYSADEILSIATESNFVSSLAEAGQVNRTSYGLPFASSSRLLFFNKDLFTRAGLDAAKGPGSWGGIEAAAKALKGIGIATPFGLPLGPEEAQAESLLWMLGNGGGYTDQVGGYNLDAPENIEAFQWIQGHLTGKGLATADPRGTDREQVFADFTKGRVGMFFGHPTLMRAAKEAGIDLGIVEQLPGRSSPSSSTMGVVDWLMAFKANGHREAIKDFLDFVYSDEQVLRFSARYDMLPTTVTGVNTLRAKRPDLVPFLRQLDTAVFYPAEKTTWSVVSAKIKQQIGKAATSGGNAERILGDLQAFAQRETQREE</sequence>
<comment type="caution">
    <text evidence="1">The sequence shown here is derived from an EMBL/GenBank/DDBJ whole genome shotgun (WGS) entry which is preliminary data.</text>
</comment>
<keyword evidence="2" id="KW-1185">Reference proteome</keyword>
<dbReference type="RefSeq" id="WP_386414151.1">
    <property type="nucleotide sequence ID" value="NZ_JBHSZO010000014.1"/>
</dbReference>
<dbReference type="Pfam" id="PF01547">
    <property type="entry name" value="SBP_bac_1"/>
    <property type="match status" value="1"/>
</dbReference>
<proteinExistence type="predicted"/>
<dbReference type="Gene3D" id="3.40.190.10">
    <property type="entry name" value="Periplasmic binding protein-like II"/>
    <property type="match status" value="1"/>
</dbReference>
<evidence type="ECO:0000313" key="1">
    <source>
        <dbReference type="EMBL" id="MFC7218729.1"/>
    </source>
</evidence>
<evidence type="ECO:0000313" key="2">
    <source>
        <dbReference type="Proteomes" id="UP001596413"/>
    </source>
</evidence>
<name>A0ABW2GI62_9ACTN</name>
<dbReference type="PANTHER" id="PTHR43649">
    <property type="entry name" value="ARABINOSE-BINDING PROTEIN-RELATED"/>
    <property type="match status" value="1"/>
</dbReference>